<name>A0ABS8MT95_9FLAO</name>
<evidence type="ECO:0000256" key="6">
    <source>
        <dbReference type="ARBA" id="ARBA00023235"/>
    </source>
</evidence>
<evidence type="ECO:0000256" key="9">
    <source>
        <dbReference type="ARBA" id="ARBA00044968"/>
    </source>
</evidence>
<organism evidence="11 12">
    <name type="scientific">Flavobacterium pisciphilum</name>
    <dbReference type="NCBI Taxonomy" id="2893755"/>
    <lineage>
        <taxon>Bacteria</taxon>
        <taxon>Pseudomonadati</taxon>
        <taxon>Bacteroidota</taxon>
        <taxon>Flavobacteriia</taxon>
        <taxon>Flavobacteriales</taxon>
        <taxon>Flavobacteriaceae</taxon>
        <taxon>Flavobacterium</taxon>
    </lineage>
</organism>
<dbReference type="NCBIfam" id="TIGR02009">
    <property type="entry name" value="PGMB-YQAB-SF"/>
    <property type="match status" value="1"/>
</dbReference>
<dbReference type="NCBIfam" id="TIGR01509">
    <property type="entry name" value="HAD-SF-IA-v3"/>
    <property type="match status" value="1"/>
</dbReference>
<dbReference type="SFLD" id="SFLDG01135">
    <property type="entry name" value="C1.5.6:_HAD__Beta-PGM__Phospha"/>
    <property type="match status" value="1"/>
</dbReference>
<dbReference type="InterPro" id="IPR023198">
    <property type="entry name" value="PGP-like_dom2"/>
</dbReference>
<dbReference type="PANTHER" id="PTHR46193:SF18">
    <property type="entry name" value="HEXITOL PHOSPHATASE B"/>
    <property type="match status" value="1"/>
</dbReference>
<dbReference type="GO" id="GO:0008801">
    <property type="term" value="F:beta-phosphoglucomutase activity"/>
    <property type="evidence" value="ECO:0007669"/>
    <property type="project" value="UniProtKB-EC"/>
</dbReference>
<dbReference type="Proteomes" id="UP001430919">
    <property type="component" value="Unassembled WGS sequence"/>
</dbReference>
<protein>
    <recommendedName>
        <fullName evidence="10">Beta-phosphoglucomutase</fullName>
        <ecNumber evidence="9">5.4.2.6</ecNumber>
    </recommendedName>
</protein>
<dbReference type="InterPro" id="IPR036412">
    <property type="entry name" value="HAD-like_sf"/>
</dbReference>
<dbReference type="InterPro" id="IPR051600">
    <property type="entry name" value="Beta-PGM-like"/>
</dbReference>
<keyword evidence="4" id="KW-0479">Metal-binding</keyword>
<sequence>MNTKAFIFDLDGVIVDTAKYHYLAWQKIANALNIDFTHEHNELLKGVSRVRSLDIILELGNVQASQEDKDKWLIQKNEDYLTYLVDMDEREILPGVLPVLQFLKEKKQAIALGSASKNARPILEKTGIISYFDVIVDGNDVTNAKPDPEVFLKAAQLLNISPSNSIVFEDSVAGVQAANIGKMTSVGIGSKTVLHEAKYIFEDFTLIDKTFIESLITA</sequence>
<dbReference type="InterPro" id="IPR010976">
    <property type="entry name" value="B-phosphoglucomutase_hydrolase"/>
</dbReference>
<evidence type="ECO:0000256" key="8">
    <source>
        <dbReference type="ARBA" id="ARBA00044926"/>
    </source>
</evidence>
<dbReference type="InterPro" id="IPR006439">
    <property type="entry name" value="HAD-SF_hydro_IA"/>
</dbReference>
<dbReference type="RefSeq" id="WP_229988732.1">
    <property type="nucleotide sequence ID" value="NZ_JAJJMO010000001.1"/>
</dbReference>
<evidence type="ECO:0000256" key="5">
    <source>
        <dbReference type="ARBA" id="ARBA00022842"/>
    </source>
</evidence>
<keyword evidence="12" id="KW-1185">Reference proteome</keyword>
<dbReference type="Pfam" id="PF00702">
    <property type="entry name" value="Hydrolase"/>
    <property type="match status" value="1"/>
</dbReference>
<keyword evidence="7" id="KW-0119">Carbohydrate metabolism</keyword>
<comment type="cofactor">
    <cofactor evidence="1">
        <name>Mg(2+)</name>
        <dbReference type="ChEBI" id="CHEBI:18420"/>
    </cofactor>
</comment>
<dbReference type="CDD" id="cd02598">
    <property type="entry name" value="HAD_BPGM"/>
    <property type="match status" value="1"/>
</dbReference>
<gene>
    <name evidence="11" type="primary">pgmB</name>
    <name evidence="11" type="ORF">LNQ49_10455</name>
</gene>
<evidence type="ECO:0000256" key="7">
    <source>
        <dbReference type="ARBA" id="ARBA00023277"/>
    </source>
</evidence>
<comment type="caution">
    <text evidence="11">The sequence shown here is derived from an EMBL/GenBank/DDBJ whole genome shotgun (WGS) entry which is preliminary data.</text>
</comment>
<dbReference type="NCBIfam" id="TIGR01990">
    <property type="entry name" value="bPGM"/>
    <property type="match status" value="1"/>
</dbReference>
<evidence type="ECO:0000256" key="3">
    <source>
        <dbReference type="ARBA" id="ARBA00022553"/>
    </source>
</evidence>
<proteinExistence type="inferred from homology"/>
<evidence type="ECO:0000313" key="11">
    <source>
        <dbReference type="EMBL" id="MCC9072001.1"/>
    </source>
</evidence>
<accession>A0ABS8MT95</accession>
<keyword evidence="6 11" id="KW-0413">Isomerase</keyword>
<keyword evidence="5" id="KW-0460">Magnesium</keyword>
<reference evidence="11" key="1">
    <citation type="submission" date="2021-11" db="EMBL/GenBank/DDBJ databases">
        <title>Description of novel Flavobacterium species.</title>
        <authorList>
            <person name="Saticioglu I.B."/>
            <person name="Ay H."/>
            <person name="Altun S."/>
            <person name="Duman M."/>
        </authorList>
    </citation>
    <scope>NUCLEOTIDE SEQUENCE</scope>
    <source>
        <strain evidence="11">F-65</strain>
    </source>
</reference>
<dbReference type="PANTHER" id="PTHR46193">
    <property type="entry name" value="6-PHOSPHOGLUCONATE PHOSPHATASE"/>
    <property type="match status" value="1"/>
</dbReference>
<comment type="similarity">
    <text evidence="2">Belongs to the HAD-like hydrolase superfamily. CbbY/CbbZ/Gph/YieH family.</text>
</comment>
<evidence type="ECO:0000313" key="12">
    <source>
        <dbReference type="Proteomes" id="UP001430919"/>
    </source>
</evidence>
<dbReference type="EMBL" id="JAJJMO010000001">
    <property type="protein sequence ID" value="MCC9072001.1"/>
    <property type="molecule type" value="Genomic_DNA"/>
</dbReference>
<evidence type="ECO:0000256" key="4">
    <source>
        <dbReference type="ARBA" id="ARBA00022723"/>
    </source>
</evidence>
<comment type="catalytic activity">
    <reaction evidence="8">
        <text>beta-D-glucose 1-phosphate = beta-D-glucose 6-phosphate</text>
        <dbReference type="Rhea" id="RHEA:20113"/>
        <dbReference type="ChEBI" id="CHEBI:57684"/>
        <dbReference type="ChEBI" id="CHEBI:58247"/>
        <dbReference type="EC" id="5.4.2.6"/>
    </reaction>
</comment>
<dbReference type="SFLD" id="SFLDS00003">
    <property type="entry name" value="Haloacid_Dehalogenase"/>
    <property type="match status" value="1"/>
</dbReference>
<dbReference type="InterPro" id="IPR010972">
    <property type="entry name" value="Beta-PGM"/>
</dbReference>
<dbReference type="Gene3D" id="3.40.50.1000">
    <property type="entry name" value="HAD superfamily/HAD-like"/>
    <property type="match status" value="1"/>
</dbReference>
<keyword evidence="3" id="KW-0597">Phosphoprotein</keyword>
<dbReference type="EC" id="5.4.2.6" evidence="9"/>
<dbReference type="InterPro" id="IPR023214">
    <property type="entry name" value="HAD_sf"/>
</dbReference>
<dbReference type="PRINTS" id="PR00413">
    <property type="entry name" value="HADHALOGNASE"/>
</dbReference>
<dbReference type="SUPFAM" id="SSF56784">
    <property type="entry name" value="HAD-like"/>
    <property type="match status" value="1"/>
</dbReference>
<evidence type="ECO:0000256" key="1">
    <source>
        <dbReference type="ARBA" id="ARBA00001946"/>
    </source>
</evidence>
<dbReference type="Gene3D" id="1.10.150.240">
    <property type="entry name" value="Putative phosphatase, domain 2"/>
    <property type="match status" value="1"/>
</dbReference>
<evidence type="ECO:0000256" key="2">
    <source>
        <dbReference type="ARBA" id="ARBA00006171"/>
    </source>
</evidence>
<evidence type="ECO:0000256" key="10">
    <source>
        <dbReference type="ARBA" id="ARBA00044991"/>
    </source>
</evidence>
<dbReference type="SFLD" id="SFLDG01129">
    <property type="entry name" value="C1.5:_HAD__Beta-PGM__Phosphata"/>
    <property type="match status" value="1"/>
</dbReference>